<keyword evidence="4" id="KW-1185">Reference proteome</keyword>
<feature type="region of interest" description="Disordered" evidence="1">
    <location>
        <begin position="269"/>
        <end position="291"/>
    </location>
</feature>
<dbReference type="EMBL" id="JAPWDV010000001">
    <property type="protein sequence ID" value="KAJ6224644.1"/>
    <property type="molecule type" value="Genomic_DNA"/>
</dbReference>
<feature type="compositionally biased region" description="Basic and acidic residues" evidence="1">
    <location>
        <begin position="86"/>
        <end position="96"/>
    </location>
</feature>
<feature type="compositionally biased region" description="Low complexity" evidence="1">
    <location>
        <begin position="138"/>
        <end position="220"/>
    </location>
</feature>
<feature type="transmembrane region" description="Helical" evidence="2">
    <location>
        <begin position="21"/>
        <end position="41"/>
    </location>
</feature>
<dbReference type="AlphaFoldDB" id="A0A9Q0MFL5"/>
<keyword evidence="2" id="KW-0812">Transmembrane</keyword>
<evidence type="ECO:0000256" key="1">
    <source>
        <dbReference type="SAM" id="MobiDB-lite"/>
    </source>
</evidence>
<feature type="region of interest" description="Disordered" evidence="1">
    <location>
        <begin position="55"/>
        <end position="220"/>
    </location>
</feature>
<gene>
    <name evidence="3" type="ORF">RDWZM_003189</name>
</gene>
<feature type="compositionally biased region" description="Basic residues" evidence="1">
    <location>
        <begin position="100"/>
        <end position="110"/>
    </location>
</feature>
<keyword evidence="2" id="KW-0472">Membrane</keyword>
<dbReference type="OMA" id="DHEDEIM"/>
<feature type="compositionally biased region" description="Polar residues" evidence="1">
    <location>
        <begin position="58"/>
        <end position="68"/>
    </location>
</feature>
<reference evidence="3" key="1">
    <citation type="submission" date="2022-12" db="EMBL/GenBank/DDBJ databases">
        <title>Genome assemblies of Blomia tropicalis.</title>
        <authorList>
            <person name="Cui Y."/>
        </authorList>
    </citation>
    <scope>NUCLEOTIDE SEQUENCE</scope>
    <source>
        <tissue evidence="3">Adult mites</tissue>
    </source>
</reference>
<proteinExistence type="predicted"/>
<feature type="compositionally biased region" description="Acidic residues" evidence="1">
    <location>
        <begin position="279"/>
        <end position="291"/>
    </location>
</feature>
<accession>A0A9Q0MFL5</accession>
<sequence>MSKRRKRRNQMLTMFMMDKRYNVLYRLSLIIILNISIIVFIDCNLLRDFSMASPPVAEQSSRKCNQPASGIRGGMGGGSGGGGGGGHHDQSNDHGGHGGGHGHSRHHSRTHNNNTNSNSNGGGDHRPNSGTQSWPGHSLSSNSSWNSLKNRHGNSNNHVGKGSNNNHGNSNSHNGKNNNNNHGNSNNNNNNNHIGKGSNSNNNRGNSNNNNNNRQNGGNQYELTTESATTTEISDDIERFLVGRRRRKRNALWLNPSLYYNRGIGPSLNGMGNNHNHEDEDEEQDEDEDHEDEIMEVGEVEVEVVVMAGTVVLEMVDVIMTINAI</sequence>
<evidence type="ECO:0000256" key="2">
    <source>
        <dbReference type="SAM" id="Phobius"/>
    </source>
</evidence>
<name>A0A9Q0MFL5_BLOTA</name>
<dbReference type="Proteomes" id="UP001142055">
    <property type="component" value="Chromosome 1"/>
</dbReference>
<evidence type="ECO:0000313" key="4">
    <source>
        <dbReference type="Proteomes" id="UP001142055"/>
    </source>
</evidence>
<feature type="compositionally biased region" description="Gly residues" evidence="1">
    <location>
        <begin position="71"/>
        <end position="85"/>
    </location>
</feature>
<keyword evidence="2" id="KW-1133">Transmembrane helix</keyword>
<comment type="caution">
    <text evidence="3">The sequence shown here is derived from an EMBL/GenBank/DDBJ whole genome shotgun (WGS) entry which is preliminary data.</text>
</comment>
<evidence type="ECO:0000313" key="3">
    <source>
        <dbReference type="EMBL" id="KAJ6224644.1"/>
    </source>
</evidence>
<organism evidence="3 4">
    <name type="scientific">Blomia tropicalis</name>
    <name type="common">Mite</name>
    <dbReference type="NCBI Taxonomy" id="40697"/>
    <lineage>
        <taxon>Eukaryota</taxon>
        <taxon>Metazoa</taxon>
        <taxon>Ecdysozoa</taxon>
        <taxon>Arthropoda</taxon>
        <taxon>Chelicerata</taxon>
        <taxon>Arachnida</taxon>
        <taxon>Acari</taxon>
        <taxon>Acariformes</taxon>
        <taxon>Sarcoptiformes</taxon>
        <taxon>Astigmata</taxon>
        <taxon>Glycyphagoidea</taxon>
        <taxon>Echimyopodidae</taxon>
        <taxon>Blomia</taxon>
    </lineage>
</organism>
<protein>
    <submittedName>
        <fullName evidence="3">Uncharacterized protein</fullName>
    </submittedName>
</protein>